<accession>A0ACC1BZT0</accession>
<keyword evidence="2" id="KW-1185">Reference proteome</keyword>
<organism evidence="1 2">
    <name type="scientific">Pistacia atlantica</name>
    <dbReference type="NCBI Taxonomy" id="434234"/>
    <lineage>
        <taxon>Eukaryota</taxon>
        <taxon>Viridiplantae</taxon>
        <taxon>Streptophyta</taxon>
        <taxon>Embryophyta</taxon>
        <taxon>Tracheophyta</taxon>
        <taxon>Spermatophyta</taxon>
        <taxon>Magnoliopsida</taxon>
        <taxon>eudicotyledons</taxon>
        <taxon>Gunneridae</taxon>
        <taxon>Pentapetalae</taxon>
        <taxon>rosids</taxon>
        <taxon>malvids</taxon>
        <taxon>Sapindales</taxon>
        <taxon>Anacardiaceae</taxon>
        <taxon>Pistacia</taxon>
    </lineage>
</organism>
<name>A0ACC1BZT0_9ROSI</name>
<gene>
    <name evidence="1" type="ORF">Patl1_18424</name>
</gene>
<evidence type="ECO:0000313" key="1">
    <source>
        <dbReference type="EMBL" id="KAJ0105272.1"/>
    </source>
</evidence>
<proteinExistence type="predicted"/>
<dbReference type="EMBL" id="CM047898">
    <property type="protein sequence ID" value="KAJ0105272.1"/>
    <property type="molecule type" value="Genomic_DNA"/>
</dbReference>
<comment type="caution">
    <text evidence="1">The sequence shown here is derived from an EMBL/GenBank/DDBJ whole genome shotgun (WGS) entry which is preliminary data.</text>
</comment>
<protein>
    <submittedName>
        <fullName evidence="1">Uncharacterized protein</fullName>
    </submittedName>
</protein>
<sequence>MFRQTSLNWLAISLNLTSSLNFNRIFITPNSNPSQTFLGIQPLKPLENLLYKSHSRTKPSGSTLVTKKPNPNRRVQTLWRTQSITEAFDGGPGESTRRRSGILTGEDHVSGWGLLTPPLKPPEPTIERPSSYAAQKLSFNFPLEAGKCDSGAEAGKCDTRVEASACERKRKRKGENEEEEKKQMKAVKTESVETVKDSPWTPSSFRALWDMELEGDVKGIFNVPLLSPLSPHPPLGYPQLMVL</sequence>
<evidence type="ECO:0000313" key="2">
    <source>
        <dbReference type="Proteomes" id="UP001164250"/>
    </source>
</evidence>
<reference evidence="2" key="1">
    <citation type="journal article" date="2023" name="G3 (Bethesda)">
        <title>Genome assembly and association tests identify interacting loci associated with vigor, precocity, and sex in interspecific pistachio rootstocks.</title>
        <authorList>
            <person name="Palmer W."/>
            <person name="Jacygrad E."/>
            <person name="Sagayaradj S."/>
            <person name="Cavanaugh K."/>
            <person name="Han R."/>
            <person name="Bertier L."/>
            <person name="Beede B."/>
            <person name="Kafkas S."/>
            <person name="Golino D."/>
            <person name="Preece J."/>
            <person name="Michelmore R."/>
        </authorList>
    </citation>
    <scope>NUCLEOTIDE SEQUENCE [LARGE SCALE GENOMIC DNA]</scope>
</reference>
<dbReference type="Proteomes" id="UP001164250">
    <property type="component" value="Chromosome 2"/>
</dbReference>